<dbReference type="RefSeq" id="WP_011501811.1">
    <property type="nucleotide sequence ID" value="NZ_FODT01000002.1"/>
</dbReference>
<evidence type="ECO:0000313" key="1">
    <source>
        <dbReference type="EMBL" id="SEO36800.1"/>
    </source>
</evidence>
<dbReference type="Proteomes" id="UP000199615">
    <property type="component" value="Unassembled WGS sequence"/>
</dbReference>
<dbReference type="OrthoDB" id="8139579at2"/>
<name>A0A1H8P4F2_9BRAD</name>
<protein>
    <submittedName>
        <fullName evidence="1">Uncharacterized protein</fullName>
    </submittedName>
</protein>
<keyword evidence="2" id="KW-1185">Reference proteome</keyword>
<evidence type="ECO:0000313" key="2">
    <source>
        <dbReference type="Proteomes" id="UP000199615"/>
    </source>
</evidence>
<reference evidence="2" key="1">
    <citation type="submission" date="2016-10" db="EMBL/GenBank/DDBJ databases">
        <authorList>
            <person name="Varghese N."/>
            <person name="Submissions S."/>
        </authorList>
    </citation>
    <scope>NUCLEOTIDE SEQUENCE [LARGE SCALE GENOMIC DNA]</scope>
    <source>
        <strain evidence="2">DSM 123</strain>
    </source>
</reference>
<organism evidence="1 2">
    <name type="scientific">Rhodopseudomonas pseudopalustris</name>
    <dbReference type="NCBI Taxonomy" id="1513892"/>
    <lineage>
        <taxon>Bacteria</taxon>
        <taxon>Pseudomonadati</taxon>
        <taxon>Pseudomonadota</taxon>
        <taxon>Alphaproteobacteria</taxon>
        <taxon>Hyphomicrobiales</taxon>
        <taxon>Nitrobacteraceae</taxon>
        <taxon>Rhodopseudomonas</taxon>
    </lineage>
</organism>
<gene>
    <name evidence="1" type="ORF">SAMN05444123_102401</name>
</gene>
<accession>A0A1H8P4F2</accession>
<proteinExistence type="predicted"/>
<sequence length="76" mass="8522">MSVDLKALIERAETWPEAARDELASIAEQIESELQTSEYFASADELNVIDAAMASLDRGEQATDEEIRTAFARFRQ</sequence>
<dbReference type="EMBL" id="FODT01000002">
    <property type="protein sequence ID" value="SEO36800.1"/>
    <property type="molecule type" value="Genomic_DNA"/>
</dbReference>
<dbReference type="AlphaFoldDB" id="A0A1H8P4F2"/>